<evidence type="ECO:0008006" key="14">
    <source>
        <dbReference type="Google" id="ProtNLM"/>
    </source>
</evidence>
<feature type="domain" description="Trimeric autotransporter adhesin YadA-like C-terminal membrane anchor" evidence="11">
    <location>
        <begin position="1218"/>
        <end position="1277"/>
    </location>
</feature>
<evidence type="ECO:0000256" key="1">
    <source>
        <dbReference type="ARBA" id="ARBA00004241"/>
    </source>
</evidence>
<evidence type="ECO:0000256" key="5">
    <source>
        <dbReference type="ARBA" id="ARBA00022452"/>
    </source>
</evidence>
<dbReference type="Gene3D" id="3.30.1300.30">
    <property type="entry name" value="GSPII I/J protein-like"/>
    <property type="match status" value="1"/>
</dbReference>
<dbReference type="Pfam" id="PF05662">
    <property type="entry name" value="YadA_stalk"/>
    <property type="match status" value="5"/>
</dbReference>
<dbReference type="GO" id="GO:0009279">
    <property type="term" value="C:cell outer membrane"/>
    <property type="evidence" value="ECO:0007669"/>
    <property type="project" value="UniProtKB-SubCell"/>
</dbReference>
<keyword evidence="4" id="KW-0813">Transport</keyword>
<dbReference type="Gene3D" id="2.150.10.10">
    <property type="entry name" value="Serralysin-like metalloprotease, C-terminal"/>
    <property type="match status" value="4"/>
</dbReference>
<dbReference type="InterPro" id="IPR008635">
    <property type="entry name" value="Coiled_stalk_dom"/>
</dbReference>
<comment type="caution">
    <text evidence="13">The sequence shown here is derived from an EMBL/GenBank/DDBJ whole genome shotgun (WGS) entry which is preliminary data.</text>
</comment>
<evidence type="ECO:0000256" key="3">
    <source>
        <dbReference type="ARBA" id="ARBA00005848"/>
    </source>
</evidence>
<evidence type="ECO:0000256" key="6">
    <source>
        <dbReference type="ARBA" id="ARBA00022692"/>
    </source>
</evidence>
<feature type="domain" description="Trimeric autotransporter adhesin YadA-like stalk" evidence="12">
    <location>
        <begin position="387"/>
        <end position="430"/>
    </location>
</feature>
<evidence type="ECO:0000256" key="4">
    <source>
        <dbReference type="ARBA" id="ARBA00022448"/>
    </source>
</evidence>
<dbReference type="InterPro" id="IPR011049">
    <property type="entry name" value="Serralysin-like_metalloprot_C"/>
</dbReference>
<organism evidence="13">
    <name type="scientific">Salmonella enterica</name>
    <name type="common">Salmonella choleraesuis</name>
    <dbReference type="NCBI Taxonomy" id="28901"/>
    <lineage>
        <taxon>Bacteria</taxon>
        <taxon>Pseudomonadati</taxon>
        <taxon>Pseudomonadota</taxon>
        <taxon>Gammaproteobacteria</taxon>
        <taxon>Enterobacterales</taxon>
        <taxon>Enterobacteriaceae</taxon>
        <taxon>Salmonella</taxon>
    </lineage>
</organism>
<evidence type="ECO:0000256" key="2">
    <source>
        <dbReference type="ARBA" id="ARBA00004442"/>
    </source>
</evidence>
<keyword evidence="6" id="KW-0812">Transmembrane</keyword>
<feature type="domain" description="Trimeric autotransporter adhesin YadA-like stalk" evidence="12">
    <location>
        <begin position="1167"/>
        <end position="1204"/>
    </location>
</feature>
<protein>
    <recommendedName>
        <fullName evidence="14">Autotransporter</fullName>
    </recommendedName>
</protein>
<evidence type="ECO:0000256" key="10">
    <source>
        <dbReference type="ARBA" id="ARBA00023237"/>
    </source>
</evidence>
<dbReference type="Proteomes" id="UP000885379">
    <property type="component" value="Unassembled WGS sequence"/>
</dbReference>
<feature type="domain" description="Trimeric autotransporter adhesin YadA-like stalk" evidence="12">
    <location>
        <begin position="655"/>
        <end position="698"/>
    </location>
</feature>
<sequence length="1277" mass="124260">MGYGKLKRKLNSLLLSPVAYLVINALGGYSAYAAEVSVSCYADSTSTTFHCGEGATASDKSSIAVGSNVSASGVRAIAIGAPDNAIDSLSPWIIQNTTAAADGIAIGSGATVTTDGVGGVAIGSRRHDPNTGAVLNGASNGGATVNAINGIAIGPGAKAGTAGQNDVRTVAIGDLISVGGSLNAGVGSGLVVGAGSARSVAVGFGAAVGRAAPGSASFLAATGATAVGAGAQVMQGSDNSTSLGYNATVQQGTVQSLALGSNATVGTTGAYSTAIGANAVVGSRAENAIALGGGNAATAAARVTTSGSIAVGSGTLVQSENAVALGKGSAVAAGLTGAVALGSDSSARGAVPVTSADVGGIHYGDFAGNTPAAGDVVSVGAVGKERQVQNVAAGQISATSTDAINGSQLFATSTRLGNVASSTSSVLGGNAAVSPDGNITMSDVGGTGATTVNDAIRTVSETANKGWTINTGSSGTGKVTGAAPARVVPGDTVKFVAGDNVRLAQSGSDITVAVDNVVTYTSDAKDTVALGGPPVTATPDADGKVAMTGGSKITNVASAGDYTDAGNAGSAVNAGDLNNAVMDVTSKGLSFSGNEGATVKRRLGETLTIKGDASSPGTYSAGNIKTLTDPATGSVVIQLADSPRFGDITVNDGGKITGLGSGSIAPGSKDAVTGDQLYAARKDAADALGGGSSVGADGSVTAPSYPVYGETVNNVGDALAVVQNRGPVTYVDASGSPTTTPGSRMALRGADGSVTTPVALGNVASGTGGKAVGDLTPDELAAMGNNAVNVSDLKNVTAVASAGWNLSAQGAGTSNVKPGAGVDLRNEDGNIVISKTADNNDVTFALSRELNLDKVNMVSPDGTATSVSGDGIRITPAGGGAPVSLTSTGLDNGGNTLRNVGDGAVSADSSDAVNGKQLYNTGKGMESLVGGNTVYDPATGSFTSPDLGGTGKSTINDAIAAVNSGVTRARSTVSEGDNIRVSESVNPDGSTNYTVATARDVSFDHVDVGPVSIDRDTGISAGNTVISGVKSGSGPSDAVNVSQLAPVVNAMGGGAKINPDGSLTGPEYTVVTTDGQHRTLTDAGQALTALNEEVNKPLTFEGDEGAHTARLGSTMKIQGDGKSITTVVSGDTLTVRMGGTQTPDHMVVNKSLSLAKGATVDMGGNVIHNVGAGQAPGDAVNYGQLQQAFGGLDNRINRVARRADAGAAAAIATAGLTQAYLPGKSMMSMSGGSFQGQNSLAIGLSTISDNGKWVMKGAFTTTTQSQTGGSVGIGYQF</sequence>
<dbReference type="InterPro" id="IPR005594">
    <property type="entry name" value="YadA_C"/>
</dbReference>
<name>A0A3I8G895_SALER</name>
<dbReference type="Gene3D" id="6.20.50.100">
    <property type="match status" value="2"/>
</dbReference>
<accession>A0A3I8G895</accession>
<reference evidence="13" key="1">
    <citation type="submission" date="2018-10" db="EMBL/GenBank/DDBJ databases">
        <authorList>
            <consortium name="PulseNet: The National Subtyping Network for Foodborne Disease Surveillance"/>
            <person name="Tarr C.L."/>
            <person name="Trees E."/>
            <person name="Katz L.S."/>
            <person name="Carleton-Romer H.A."/>
            <person name="Stroika S."/>
            <person name="Kucerova Z."/>
            <person name="Roache K.F."/>
            <person name="Sabol A.L."/>
            <person name="Besser J."/>
            <person name="Gerner-Smidt P."/>
        </authorList>
    </citation>
    <scope>NUCLEOTIDE SEQUENCE [LARGE SCALE GENOMIC DNA]</scope>
    <source>
        <strain evidence="13">PNUSAS057480</strain>
    </source>
</reference>
<evidence type="ECO:0000259" key="12">
    <source>
        <dbReference type="Pfam" id="PF05662"/>
    </source>
</evidence>
<gene>
    <name evidence="13" type="ORF">ED033_24170</name>
</gene>
<keyword evidence="5" id="KW-1134">Transmembrane beta strand</keyword>
<feature type="domain" description="Trimeric autotransporter adhesin YadA-like stalk" evidence="12">
    <location>
        <begin position="899"/>
        <end position="929"/>
    </location>
</feature>
<comment type="similarity">
    <text evidence="3">Belongs to the autotransporter-2 (AT-2) (TC 1.B.40) family.</text>
</comment>
<dbReference type="Pfam" id="PF03895">
    <property type="entry name" value="YadA_anchor"/>
    <property type="match status" value="1"/>
</dbReference>
<dbReference type="SUPFAM" id="SSF54523">
    <property type="entry name" value="Pili subunits"/>
    <property type="match status" value="1"/>
</dbReference>
<dbReference type="AlphaFoldDB" id="A0A3I8G895"/>
<dbReference type="EMBL" id="RMEA01000142">
    <property type="protein sequence ID" value="MER45323.1"/>
    <property type="molecule type" value="Genomic_DNA"/>
</dbReference>
<feature type="domain" description="Trimeric autotransporter adhesin YadA-like stalk" evidence="12">
    <location>
        <begin position="1026"/>
        <end position="1055"/>
    </location>
</feature>
<evidence type="ECO:0000256" key="9">
    <source>
        <dbReference type="ARBA" id="ARBA00023136"/>
    </source>
</evidence>
<evidence type="ECO:0000256" key="8">
    <source>
        <dbReference type="ARBA" id="ARBA00022927"/>
    </source>
</evidence>
<evidence type="ECO:0000256" key="7">
    <source>
        <dbReference type="ARBA" id="ARBA00022729"/>
    </source>
</evidence>
<dbReference type="Gene3D" id="1.20.5.170">
    <property type="match status" value="2"/>
</dbReference>
<evidence type="ECO:0000313" key="13">
    <source>
        <dbReference type="EMBL" id="MER45323.1"/>
    </source>
</evidence>
<dbReference type="InterPro" id="IPR045584">
    <property type="entry name" value="Pilin-like"/>
</dbReference>
<evidence type="ECO:0000259" key="11">
    <source>
        <dbReference type="Pfam" id="PF03895"/>
    </source>
</evidence>
<keyword evidence="9" id="KW-0472">Membrane</keyword>
<keyword evidence="7" id="KW-0732">Signal</keyword>
<keyword evidence="8" id="KW-0653">Protein transport</keyword>
<dbReference type="GO" id="GO:0009986">
    <property type="term" value="C:cell surface"/>
    <property type="evidence" value="ECO:0007669"/>
    <property type="project" value="UniProtKB-SubCell"/>
</dbReference>
<dbReference type="GO" id="GO:0015031">
    <property type="term" value="P:protein transport"/>
    <property type="evidence" value="ECO:0007669"/>
    <property type="project" value="UniProtKB-KW"/>
</dbReference>
<comment type="subcellular location">
    <subcellularLocation>
        <location evidence="2">Cell outer membrane</location>
    </subcellularLocation>
    <subcellularLocation>
        <location evidence="1">Cell surface</location>
    </subcellularLocation>
</comment>
<dbReference type="SUPFAM" id="SSF101967">
    <property type="entry name" value="Adhesin YadA, collagen-binding domain"/>
    <property type="match status" value="1"/>
</dbReference>
<proteinExistence type="inferred from homology"/>
<keyword evidence="10" id="KW-0998">Cell outer membrane</keyword>